<dbReference type="Proteomes" id="UP001152607">
    <property type="component" value="Unassembled WGS sequence"/>
</dbReference>
<dbReference type="EMBL" id="CAOQHR010000003">
    <property type="protein sequence ID" value="CAI6332438.1"/>
    <property type="molecule type" value="Genomic_DNA"/>
</dbReference>
<accession>A0A9W4UA28</accession>
<keyword evidence="2" id="KW-1185">Reference proteome</keyword>
<evidence type="ECO:0000313" key="1">
    <source>
        <dbReference type="EMBL" id="CAI6332438.1"/>
    </source>
</evidence>
<gene>
    <name evidence="1" type="ORF">PDIGIT_LOCUS5463</name>
</gene>
<proteinExistence type="predicted"/>
<evidence type="ECO:0000313" key="2">
    <source>
        <dbReference type="Proteomes" id="UP001152607"/>
    </source>
</evidence>
<protein>
    <submittedName>
        <fullName evidence="1">Uncharacterized protein</fullName>
    </submittedName>
</protein>
<dbReference type="AlphaFoldDB" id="A0A9W4UA28"/>
<organism evidence="1 2">
    <name type="scientific">Periconia digitata</name>
    <dbReference type="NCBI Taxonomy" id="1303443"/>
    <lineage>
        <taxon>Eukaryota</taxon>
        <taxon>Fungi</taxon>
        <taxon>Dikarya</taxon>
        <taxon>Ascomycota</taxon>
        <taxon>Pezizomycotina</taxon>
        <taxon>Dothideomycetes</taxon>
        <taxon>Pleosporomycetidae</taxon>
        <taxon>Pleosporales</taxon>
        <taxon>Massarineae</taxon>
        <taxon>Periconiaceae</taxon>
        <taxon>Periconia</taxon>
    </lineage>
</organism>
<name>A0A9W4UA28_9PLEO</name>
<reference evidence="1" key="1">
    <citation type="submission" date="2023-01" db="EMBL/GenBank/DDBJ databases">
        <authorList>
            <person name="Van Ghelder C."/>
            <person name="Rancurel C."/>
        </authorList>
    </citation>
    <scope>NUCLEOTIDE SEQUENCE</scope>
    <source>
        <strain evidence="1">CNCM I-4278</strain>
    </source>
</reference>
<sequence length="99" mass="11363">MYQSRYHPNCVAAWIAKPDGTRLETIHAKFVELSQITDKYHFVTVLMEARALWMINSLHGVVKFLDDFAQSVGSIKFDNPDDITIDSSVYHERDSFLIG</sequence>
<comment type="caution">
    <text evidence="1">The sequence shown here is derived from an EMBL/GenBank/DDBJ whole genome shotgun (WGS) entry which is preliminary data.</text>
</comment>